<dbReference type="GO" id="GO:0008168">
    <property type="term" value="F:methyltransferase activity"/>
    <property type="evidence" value="ECO:0007669"/>
    <property type="project" value="UniProtKB-KW"/>
</dbReference>
<reference evidence="4" key="1">
    <citation type="journal article" date="2019" name="Int. J. Syst. Evol. Microbiol.">
        <title>The Global Catalogue of Microorganisms (GCM) 10K type strain sequencing project: providing services to taxonomists for standard genome sequencing and annotation.</title>
        <authorList>
            <consortium name="The Broad Institute Genomics Platform"/>
            <consortium name="The Broad Institute Genome Sequencing Center for Infectious Disease"/>
            <person name="Wu L."/>
            <person name="Ma J."/>
        </authorList>
    </citation>
    <scope>NUCLEOTIDE SEQUENCE [LARGE SCALE GENOMIC DNA]</scope>
    <source>
        <strain evidence="4">CGMCC 1.12237</strain>
    </source>
</reference>
<feature type="domain" description="Methyltransferase" evidence="2">
    <location>
        <begin position="39"/>
        <end position="165"/>
    </location>
</feature>
<dbReference type="PANTHER" id="PTHR43861:SF3">
    <property type="entry name" value="PUTATIVE (AFU_ORTHOLOGUE AFUA_2G14390)-RELATED"/>
    <property type="match status" value="1"/>
</dbReference>
<keyword evidence="4" id="KW-1185">Reference proteome</keyword>
<dbReference type="InterPro" id="IPR029063">
    <property type="entry name" value="SAM-dependent_MTases_sf"/>
</dbReference>
<proteinExistence type="predicted"/>
<gene>
    <name evidence="3" type="ORF">ACFPM4_05235</name>
</gene>
<dbReference type="EMBL" id="JBHSMC010000003">
    <property type="protein sequence ID" value="MFC5464159.1"/>
    <property type="molecule type" value="Genomic_DNA"/>
</dbReference>
<sequence length="204" mass="23051">MENNVFEQMAKRYDTEDRIELANVIAKEVRSTLQNCETKTLMDYGSGTGLVSLELVDLVQSILLVDSSQQMLEVAEAKITQRGIPNAKVLYSDFTQETPDVKVDIILMSLVLLHIPDTKKILHNLFGMLNNGGKLIIVDFDKNDKIYHPKVHNGFAHEELKETLSQVGFSSMEMKTFYHGENIFMKQDASMFISTSIKKDAESS</sequence>
<dbReference type="Gene3D" id="3.40.50.150">
    <property type="entry name" value="Vaccinia Virus protein VP39"/>
    <property type="match status" value="1"/>
</dbReference>
<dbReference type="CDD" id="cd02440">
    <property type="entry name" value="AdoMet_MTases"/>
    <property type="match status" value="1"/>
</dbReference>
<evidence type="ECO:0000313" key="4">
    <source>
        <dbReference type="Proteomes" id="UP001596147"/>
    </source>
</evidence>
<protein>
    <submittedName>
        <fullName evidence="3">Class I SAM-dependent methyltransferase</fullName>
        <ecNumber evidence="3">2.1.1.-</ecNumber>
    </submittedName>
</protein>
<dbReference type="Proteomes" id="UP001596147">
    <property type="component" value="Unassembled WGS sequence"/>
</dbReference>
<accession>A0ABW0LEB9</accession>
<keyword evidence="1 3" id="KW-0808">Transferase</keyword>
<dbReference type="PANTHER" id="PTHR43861">
    <property type="entry name" value="TRANS-ACONITATE 2-METHYLTRANSFERASE-RELATED"/>
    <property type="match status" value="1"/>
</dbReference>
<evidence type="ECO:0000259" key="2">
    <source>
        <dbReference type="Pfam" id="PF13847"/>
    </source>
</evidence>
<dbReference type="Pfam" id="PF13847">
    <property type="entry name" value="Methyltransf_31"/>
    <property type="match status" value="1"/>
</dbReference>
<dbReference type="GO" id="GO:0032259">
    <property type="term" value="P:methylation"/>
    <property type="evidence" value="ECO:0007669"/>
    <property type="project" value="UniProtKB-KW"/>
</dbReference>
<dbReference type="RefSeq" id="WP_382348600.1">
    <property type="nucleotide sequence ID" value="NZ_JBHSMC010000003.1"/>
</dbReference>
<dbReference type="SUPFAM" id="SSF53335">
    <property type="entry name" value="S-adenosyl-L-methionine-dependent methyltransferases"/>
    <property type="match status" value="1"/>
</dbReference>
<name>A0ABW0LEB9_9BACI</name>
<dbReference type="EC" id="2.1.1.-" evidence="3"/>
<evidence type="ECO:0000256" key="1">
    <source>
        <dbReference type="ARBA" id="ARBA00022679"/>
    </source>
</evidence>
<organism evidence="3 4">
    <name type="scientific">Lederbergia graminis</name>
    <dbReference type="NCBI Taxonomy" id="735518"/>
    <lineage>
        <taxon>Bacteria</taxon>
        <taxon>Bacillati</taxon>
        <taxon>Bacillota</taxon>
        <taxon>Bacilli</taxon>
        <taxon>Bacillales</taxon>
        <taxon>Bacillaceae</taxon>
        <taxon>Lederbergia</taxon>
    </lineage>
</organism>
<dbReference type="InterPro" id="IPR025714">
    <property type="entry name" value="Methyltranfer_dom"/>
</dbReference>
<keyword evidence="3" id="KW-0489">Methyltransferase</keyword>
<comment type="caution">
    <text evidence="3">The sequence shown here is derived from an EMBL/GenBank/DDBJ whole genome shotgun (WGS) entry which is preliminary data.</text>
</comment>
<evidence type="ECO:0000313" key="3">
    <source>
        <dbReference type="EMBL" id="MFC5464159.1"/>
    </source>
</evidence>